<dbReference type="EMBL" id="JACHJG010000019">
    <property type="protein sequence ID" value="MBB4890427.1"/>
    <property type="molecule type" value="Genomic_DNA"/>
</dbReference>
<evidence type="ECO:0000313" key="2">
    <source>
        <dbReference type="Proteomes" id="UP000556436"/>
    </source>
</evidence>
<name>A0A7W7LHR9_STRNE</name>
<proteinExistence type="predicted"/>
<organism evidence="1 2">
    <name type="scientific">Streptomyces netropsis</name>
    <name type="common">Streptoverticillium netropsis</name>
    <dbReference type="NCBI Taxonomy" id="55404"/>
    <lineage>
        <taxon>Bacteria</taxon>
        <taxon>Bacillati</taxon>
        <taxon>Actinomycetota</taxon>
        <taxon>Actinomycetes</taxon>
        <taxon>Kitasatosporales</taxon>
        <taxon>Streptomycetaceae</taxon>
        <taxon>Streptomyces</taxon>
    </lineage>
</organism>
<evidence type="ECO:0000313" key="1">
    <source>
        <dbReference type="EMBL" id="MBB4890427.1"/>
    </source>
</evidence>
<sequence>MTTAISSAMLKQHAVAPADGPEGTAPLDVVAITRTVSAALRPVPDGATLNPRALADSITLLAGHIGLLLPIAECTHRLNRPAGAGPGLVGHGLAYVRRRTQYAPPNPADYPSCAYTWVQESARCVQQLLGLVLADNRERQHAAAAR</sequence>
<reference evidence="1 2" key="1">
    <citation type="submission" date="2020-08" db="EMBL/GenBank/DDBJ databases">
        <title>Genomic Encyclopedia of Type Strains, Phase III (KMG-III): the genomes of soil and plant-associated and newly described type strains.</title>
        <authorList>
            <person name="Whitman W."/>
        </authorList>
    </citation>
    <scope>NUCLEOTIDE SEQUENCE [LARGE SCALE GENOMIC DNA]</scope>
    <source>
        <strain evidence="1 2">CECT 3265</strain>
    </source>
</reference>
<protein>
    <submittedName>
        <fullName evidence="1">Uncharacterized protein</fullName>
    </submittedName>
</protein>
<gene>
    <name evidence="1" type="ORF">FHS38_006512</name>
</gene>
<dbReference type="RefSeq" id="WP_184739610.1">
    <property type="nucleotide sequence ID" value="NZ_BMRW01000017.1"/>
</dbReference>
<accession>A0A7W7LHR9</accession>
<dbReference type="AlphaFoldDB" id="A0A7W7LHR9"/>
<dbReference type="Proteomes" id="UP000556436">
    <property type="component" value="Unassembled WGS sequence"/>
</dbReference>
<keyword evidence="2" id="KW-1185">Reference proteome</keyword>
<comment type="caution">
    <text evidence="1">The sequence shown here is derived from an EMBL/GenBank/DDBJ whole genome shotgun (WGS) entry which is preliminary data.</text>
</comment>